<sequence length="96" mass="10770">MNYLPADTLKQYVAADTRGALEFIGSGKVPEAKGQWLCINGGENCSNDNAIDNSNGFVVERGKNEEKEEEEEEEERKIELKLAENEAKQNLMYTRG</sequence>
<organism evidence="2 3">
    <name type="scientific">Syphacia muris</name>
    <dbReference type="NCBI Taxonomy" id="451379"/>
    <lineage>
        <taxon>Eukaryota</taxon>
        <taxon>Metazoa</taxon>
        <taxon>Ecdysozoa</taxon>
        <taxon>Nematoda</taxon>
        <taxon>Chromadorea</taxon>
        <taxon>Rhabditida</taxon>
        <taxon>Spirurina</taxon>
        <taxon>Oxyuridomorpha</taxon>
        <taxon>Oxyuroidea</taxon>
        <taxon>Oxyuridae</taxon>
        <taxon>Syphacia</taxon>
    </lineage>
</organism>
<dbReference type="AlphaFoldDB" id="A0A0N5AQJ9"/>
<evidence type="ECO:0000313" key="3">
    <source>
        <dbReference type="WBParaSite" id="SMUV_0000696501-mRNA-1"/>
    </source>
</evidence>
<evidence type="ECO:0000313" key="2">
    <source>
        <dbReference type="Proteomes" id="UP000046393"/>
    </source>
</evidence>
<dbReference type="WBParaSite" id="SMUV_0000696501-mRNA-1">
    <property type="protein sequence ID" value="SMUV_0000696501-mRNA-1"/>
    <property type="gene ID" value="SMUV_0000696501"/>
</dbReference>
<keyword evidence="2" id="KW-1185">Reference proteome</keyword>
<protein>
    <submittedName>
        <fullName evidence="3">Uncharacterized protein</fullName>
    </submittedName>
</protein>
<feature type="coiled-coil region" evidence="1">
    <location>
        <begin position="63"/>
        <end position="90"/>
    </location>
</feature>
<dbReference type="Proteomes" id="UP000046393">
    <property type="component" value="Unplaced"/>
</dbReference>
<reference evidence="3" key="1">
    <citation type="submission" date="2017-02" db="UniProtKB">
        <authorList>
            <consortium name="WormBaseParasite"/>
        </authorList>
    </citation>
    <scope>IDENTIFICATION</scope>
</reference>
<name>A0A0N5AQJ9_9BILA</name>
<keyword evidence="1" id="KW-0175">Coiled coil</keyword>
<evidence type="ECO:0000256" key="1">
    <source>
        <dbReference type="SAM" id="Coils"/>
    </source>
</evidence>
<proteinExistence type="predicted"/>
<accession>A0A0N5AQJ9</accession>